<keyword evidence="3" id="KW-1185">Reference proteome</keyword>
<sequence length="85" mass="9494">MDLDKGQWSYLVAGHIRYVTALSTDTCGVFYGEPLPGGKPTTSSIAIADRPRPLIREITAISTQHDELHGQNDVLTRHEKYEEQP</sequence>
<gene>
    <name evidence="2" type="ORF">ECPE_LOCUS17593</name>
</gene>
<accession>A0A183BEF8</accession>
<dbReference type="Proteomes" id="UP000272942">
    <property type="component" value="Unassembled WGS sequence"/>
</dbReference>
<feature type="compositionally biased region" description="Basic and acidic residues" evidence="1">
    <location>
        <begin position="64"/>
        <end position="85"/>
    </location>
</feature>
<reference evidence="4" key="1">
    <citation type="submission" date="2016-06" db="UniProtKB">
        <authorList>
            <consortium name="WormBaseParasite"/>
        </authorList>
    </citation>
    <scope>IDENTIFICATION</scope>
</reference>
<protein>
    <submittedName>
        <fullName evidence="2 4">Uncharacterized protein</fullName>
    </submittedName>
</protein>
<evidence type="ECO:0000313" key="2">
    <source>
        <dbReference type="EMBL" id="VDP94895.1"/>
    </source>
</evidence>
<name>A0A183BEF8_9TREM</name>
<reference evidence="2 3" key="2">
    <citation type="submission" date="2018-11" db="EMBL/GenBank/DDBJ databases">
        <authorList>
            <consortium name="Pathogen Informatics"/>
        </authorList>
    </citation>
    <scope>NUCLEOTIDE SEQUENCE [LARGE SCALE GENOMIC DNA]</scope>
    <source>
        <strain evidence="2 3">Egypt</strain>
    </source>
</reference>
<proteinExistence type="predicted"/>
<dbReference type="AlphaFoldDB" id="A0A183BEF8"/>
<dbReference type="WBParaSite" id="ECPE_0001763801-mRNA-1">
    <property type="protein sequence ID" value="ECPE_0001763801-mRNA-1"/>
    <property type="gene ID" value="ECPE_0001763801"/>
</dbReference>
<dbReference type="EMBL" id="UZAN01070171">
    <property type="protein sequence ID" value="VDP94895.1"/>
    <property type="molecule type" value="Genomic_DNA"/>
</dbReference>
<organism evidence="4">
    <name type="scientific">Echinostoma caproni</name>
    <dbReference type="NCBI Taxonomy" id="27848"/>
    <lineage>
        <taxon>Eukaryota</taxon>
        <taxon>Metazoa</taxon>
        <taxon>Spiralia</taxon>
        <taxon>Lophotrochozoa</taxon>
        <taxon>Platyhelminthes</taxon>
        <taxon>Trematoda</taxon>
        <taxon>Digenea</taxon>
        <taxon>Plagiorchiida</taxon>
        <taxon>Echinostomata</taxon>
        <taxon>Echinostomatoidea</taxon>
        <taxon>Echinostomatidae</taxon>
        <taxon>Echinostoma</taxon>
    </lineage>
</organism>
<feature type="region of interest" description="Disordered" evidence="1">
    <location>
        <begin position="63"/>
        <end position="85"/>
    </location>
</feature>
<evidence type="ECO:0000256" key="1">
    <source>
        <dbReference type="SAM" id="MobiDB-lite"/>
    </source>
</evidence>
<evidence type="ECO:0000313" key="4">
    <source>
        <dbReference type="WBParaSite" id="ECPE_0001763801-mRNA-1"/>
    </source>
</evidence>
<evidence type="ECO:0000313" key="3">
    <source>
        <dbReference type="Proteomes" id="UP000272942"/>
    </source>
</evidence>